<dbReference type="Pfam" id="PF18950">
    <property type="entry name" value="DUF5694"/>
    <property type="match status" value="1"/>
</dbReference>
<proteinExistence type="predicted"/>
<dbReference type="RefSeq" id="WP_037510842.1">
    <property type="nucleotide sequence ID" value="NZ_CAIGKD010000002.1"/>
</dbReference>
<reference evidence="1 2" key="1">
    <citation type="submission" date="2018-10" db="EMBL/GenBank/DDBJ databases">
        <title>Characterization and genome analysis of a novel bacterium Sphingobium yanoikuyae SJTF8 capable of degrading PAHs.</title>
        <authorList>
            <person name="Yin C."/>
            <person name="Xiong W."/>
            <person name="Liang R."/>
        </authorList>
    </citation>
    <scope>NUCLEOTIDE SEQUENCE [LARGE SCALE GENOMIC DNA]</scope>
    <source>
        <strain evidence="1 2">SJTF8</strain>
    </source>
</reference>
<protein>
    <submittedName>
        <fullName evidence="1">Uncharacterized protein</fullName>
    </submittedName>
</protein>
<dbReference type="InterPro" id="IPR043749">
    <property type="entry name" value="DUF5694"/>
</dbReference>
<name>A0A085K265_SPHYA</name>
<gene>
    <name evidence="1" type="ORF">EBF16_19110</name>
</gene>
<accession>A0A085K265</accession>
<evidence type="ECO:0000313" key="2">
    <source>
        <dbReference type="Proteomes" id="UP000280708"/>
    </source>
</evidence>
<dbReference type="Proteomes" id="UP000280708">
    <property type="component" value="Chromosome"/>
</dbReference>
<evidence type="ECO:0000313" key="1">
    <source>
        <dbReference type="EMBL" id="AYO78808.1"/>
    </source>
</evidence>
<sequence>MMRTIMAMMAAGLAAVSVQAAGPGFDPRALKAVAGPPNEVMVLGTPHLSGWPKDFDAQALGPLIDRLAAWKPQAIAVESLSGLQCDALRRAPFRYAETVETYCWDATPARQATGLDVPAAAAEIERRLAAWPERPTASDRRHLAALFLAAEDQGSALVQWLRLDGADRHVGDGLDAILVARLETLRQRRNEEFLIAAPLAARLGLERLEPMDDHSADRPYRNAEEEKAAGAAIMKAWDNEATARRKAADAALQPGIRTGEGVLALYRAYNAPDQAQTIYDSDFGAALKEPSPERFGRGYAGYWEVRNLRMAANIRDVFAAAPGQRMLVIVGASHKFYLQAYLDMMHDVRLVDTDAILH</sequence>
<dbReference type="EMBL" id="CP033230">
    <property type="protein sequence ID" value="AYO78808.1"/>
    <property type="molecule type" value="Genomic_DNA"/>
</dbReference>
<organism evidence="1 2">
    <name type="scientific">Sphingobium yanoikuyae</name>
    <name type="common">Sphingomonas yanoikuyae</name>
    <dbReference type="NCBI Taxonomy" id="13690"/>
    <lineage>
        <taxon>Bacteria</taxon>
        <taxon>Pseudomonadati</taxon>
        <taxon>Pseudomonadota</taxon>
        <taxon>Alphaproteobacteria</taxon>
        <taxon>Sphingomonadales</taxon>
        <taxon>Sphingomonadaceae</taxon>
        <taxon>Sphingobium</taxon>
    </lineage>
</organism>
<dbReference type="AlphaFoldDB" id="A0A085K265"/>